<dbReference type="Gene3D" id="2.60.120.650">
    <property type="entry name" value="Cupin"/>
    <property type="match status" value="1"/>
</dbReference>
<dbReference type="RefSeq" id="WP_340362786.1">
    <property type="nucleotide sequence ID" value="NZ_JBBKZV010000002.1"/>
</dbReference>
<dbReference type="Proteomes" id="UP001363010">
    <property type="component" value="Unassembled WGS sequence"/>
</dbReference>
<dbReference type="PROSITE" id="PS51184">
    <property type="entry name" value="JMJC"/>
    <property type="match status" value="1"/>
</dbReference>
<comment type="caution">
    <text evidence="2">The sequence shown here is derived from an EMBL/GenBank/DDBJ whole genome shotgun (WGS) entry which is preliminary data.</text>
</comment>
<name>A0ABU8VWZ4_9BURK</name>
<evidence type="ECO:0000259" key="1">
    <source>
        <dbReference type="PROSITE" id="PS51184"/>
    </source>
</evidence>
<protein>
    <submittedName>
        <fullName evidence="2">Cupin-like domain-containing protein</fullName>
    </submittedName>
</protein>
<sequence length="301" mass="34509">MKSLSIQKVVDLRARIVSDPNAPAYGENQWKMPALEWTWDVLIDLAGEKNVKPMLDMPNSGKFSIDYRKYEREMSFKEFAEMANGYTETPCYLAYLRPDDLCAGLLAQADFSQIFNSSHARDTRIWIGSKGTNSGLHTDLKDNLFVQISGRKQLWLISPEHTQYVYPESDNIVNSQVRLPLSDFSRYKKLKKSTLITHIVGAGDFVYIPKGWWHCFLSLEPSISINHWFGAPISDASYVRLILKQGPRYFARTLVDAIRYGLLNRQPKNDFFFTPPPNGARFYNWVFGRGFSAKNDPSANK</sequence>
<evidence type="ECO:0000313" key="3">
    <source>
        <dbReference type="Proteomes" id="UP001363010"/>
    </source>
</evidence>
<evidence type="ECO:0000313" key="2">
    <source>
        <dbReference type="EMBL" id="MEJ8821749.1"/>
    </source>
</evidence>
<dbReference type="Pfam" id="PF13621">
    <property type="entry name" value="Cupin_8"/>
    <property type="match status" value="1"/>
</dbReference>
<keyword evidence="3" id="KW-1185">Reference proteome</keyword>
<feature type="domain" description="JmjC" evidence="1">
    <location>
        <begin position="86"/>
        <end position="246"/>
    </location>
</feature>
<dbReference type="SUPFAM" id="SSF51197">
    <property type="entry name" value="Clavaminate synthase-like"/>
    <property type="match status" value="1"/>
</dbReference>
<organism evidence="2 3">
    <name type="scientific">Variovorax humicola</name>
    <dbReference type="NCBI Taxonomy" id="1769758"/>
    <lineage>
        <taxon>Bacteria</taxon>
        <taxon>Pseudomonadati</taxon>
        <taxon>Pseudomonadota</taxon>
        <taxon>Betaproteobacteria</taxon>
        <taxon>Burkholderiales</taxon>
        <taxon>Comamonadaceae</taxon>
        <taxon>Variovorax</taxon>
    </lineage>
</organism>
<reference evidence="2 3" key="1">
    <citation type="submission" date="2024-03" db="EMBL/GenBank/DDBJ databases">
        <title>Novel species of the genus Variovorax.</title>
        <authorList>
            <person name="Liu Q."/>
            <person name="Xin Y.-H."/>
        </authorList>
    </citation>
    <scope>NUCLEOTIDE SEQUENCE [LARGE SCALE GENOMIC DNA]</scope>
    <source>
        <strain evidence="2 3">KACC 18501</strain>
    </source>
</reference>
<dbReference type="PANTHER" id="PTHR12461">
    <property type="entry name" value="HYPOXIA-INDUCIBLE FACTOR 1 ALPHA INHIBITOR-RELATED"/>
    <property type="match status" value="1"/>
</dbReference>
<dbReference type="InterPro" id="IPR003347">
    <property type="entry name" value="JmjC_dom"/>
</dbReference>
<proteinExistence type="predicted"/>
<accession>A0ABU8VWZ4</accession>
<dbReference type="EMBL" id="JBBKZV010000002">
    <property type="protein sequence ID" value="MEJ8821749.1"/>
    <property type="molecule type" value="Genomic_DNA"/>
</dbReference>
<dbReference type="InterPro" id="IPR041667">
    <property type="entry name" value="Cupin_8"/>
</dbReference>
<gene>
    <name evidence="2" type="ORF">WKW80_06825</name>
</gene>
<dbReference type="PANTHER" id="PTHR12461:SF105">
    <property type="entry name" value="HYPOXIA-INDUCIBLE FACTOR 1-ALPHA INHIBITOR"/>
    <property type="match status" value="1"/>
</dbReference>
<dbReference type="SMART" id="SM00558">
    <property type="entry name" value="JmjC"/>
    <property type="match status" value="1"/>
</dbReference>